<accession>A0AAN9VP04</accession>
<reference evidence="3 4" key="1">
    <citation type="submission" date="2024-03" db="EMBL/GenBank/DDBJ databases">
        <title>The genome assembly and annotation of the cricket Gryllus longicercus Weissman &amp; Gray.</title>
        <authorList>
            <person name="Szrajer S."/>
            <person name="Gray D."/>
            <person name="Ylla G."/>
        </authorList>
    </citation>
    <scope>NUCLEOTIDE SEQUENCE [LARGE SCALE GENOMIC DNA]</scope>
    <source>
        <strain evidence="3">DAG 2021-001</strain>
        <tissue evidence="3">Whole body minus gut</tissue>
    </source>
</reference>
<proteinExistence type="predicted"/>
<sequence>MDPRTDSTAEAIKNALDALNNTNRGVNSNIEMTECNTATQQQLDLQTQQNRQLQAEQQWKMVQDQQIRFLQYLHEQRITIPHLQQQQNSQQVPQFQHSSQLQLSSQPPQQNVSNELNILEKNSAKRQRTYDSRDMLGVPVSNRYEIFTEDETTNEPVNTTPLVKIPSIHVLGKNYKIILDDIKSVAKNDLSTRTCQNGIKDFFTDIEDFRTYKKFYEGKSVSFYTYMNPSMKIFSVMLKGIPESHKESKIFE</sequence>
<gene>
    <name evidence="3" type="ORF">R5R35_009429</name>
</gene>
<name>A0AAN9VP04_9ORTH</name>
<evidence type="ECO:0000256" key="1">
    <source>
        <dbReference type="SAM" id="Coils"/>
    </source>
</evidence>
<evidence type="ECO:0000256" key="2">
    <source>
        <dbReference type="SAM" id="MobiDB-lite"/>
    </source>
</evidence>
<keyword evidence="4" id="KW-1185">Reference proteome</keyword>
<evidence type="ECO:0000313" key="3">
    <source>
        <dbReference type="EMBL" id="KAK7867533.1"/>
    </source>
</evidence>
<dbReference type="Proteomes" id="UP001378592">
    <property type="component" value="Unassembled WGS sequence"/>
</dbReference>
<organism evidence="3 4">
    <name type="scientific">Gryllus longicercus</name>
    <dbReference type="NCBI Taxonomy" id="2509291"/>
    <lineage>
        <taxon>Eukaryota</taxon>
        <taxon>Metazoa</taxon>
        <taxon>Ecdysozoa</taxon>
        <taxon>Arthropoda</taxon>
        <taxon>Hexapoda</taxon>
        <taxon>Insecta</taxon>
        <taxon>Pterygota</taxon>
        <taxon>Neoptera</taxon>
        <taxon>Polyneoptera</taxon>
        <taxon>Orthoptera</taxon>
        <taxon>Ensifera</taxon>
        <taxon>Gryllidea</taxon>
        <taxon>Grylloidea</taxon>
        <taxon>Gryllidae</taxon>
        <taxon>Gryllinae</taxon>
        <taxon>Gryllus</taxon>
    </lineage>
</organism>
<dbReference type="AlphaFoldDB" id="A0AAN9VP04"/>
<protein>
    <submittedName>
        <fullName evidence="3">Uncharacterized protein</fullName>
    </submittedName>
</protein>
<evidence type="ECO:0000313" key="4">
    <source>
        <dbReference type="Proteomes" id="UP001378592"/>
    </source>
</evidence>
<keyword evidence="1" id="KW-0175">Coiled coil</keyword>
<feature type="coiled-coil region" evidence="1">
    <location>
        <begin position="9"/>
        <end position="56"/>
    </location>
</feature>
<dbReference type="EMBL" id="JAZDUA010000117">
    <property type="protein sequence ID" value="KAK7867533.1"/>
    <property type="molecule type" value="Genomic_DNA"/>
</dbReference>
<feature type="region of interest" description="Disordered" evidence="2">
    <location>
        <begin position="84"/>
        <end position="110"/>
    </location>
</feature>
<comment type="caution">
    <text evidence="3">The sequence shown here is derived from an EMBL/GenBank/DDBJ whole genome shotgun (WGS) entry which is preliminary data.</text>
</comment>